<dbReference type="PANTHER" id="PTHR31677:SF228">
    <property type="entry name" value="ETHYLENE-RESPONSIVE TRANSCRIPTION FACTOR 10-RELATED"/>
    <property type="match status" value="1"/>
</dbReference>
<keyword evidence="5" id="KW-0539">Nucleus</keyword>
<dbReference type="AlphaFoldDB" id="A0AAQ3QBG0"/>
<dbReference type="Pfam" id="PF00847">
    <property type="entry name" value="AP2"/>
    <property type="match status" value="1"/>
</dbReference>
<evidence type="ECO:0000256" key="1">
    <source>
        <dbReference type="ARBA" id="ARBA00004123"/>
    </source>
</evidence>
<evidence type="ECO:0000313" key="8">
    <source>
        <dbReference type="Proteomes" id="UP001327560"/>
    </source>
</evidence>
<comment type="subcellular location">
    <subcellularLocation>
        <location evidence="1">Nucleus</location>
    </subcellularLocation>
</comment>
<dbReference type="GO" id="GO:0003677">
    <property type="term" value="F:DNA binding"/>
    <property type="evidence" value="ECO:0007669"/>
    <property type="project" value="UniProtKB-KW"/>
</dbReference>
<dbReference type="CDD" id="cd00018">
    <property type="entry name" value="AP2"/>
    <property type="match status" value="1"/>
</dbReference>
<dbReference type="FunFam" id="3.30.730.10:FF:000001">
    <property type="entry name" value="Ethylene-responsive transcription factor 2"/>
    <property type="match status" value="1"/>
</dbReference>
<evidence type="ECO:0000256" key="4">
    <source>
        <dbReference type="ARBA" id="ARBA00023163"/>
    </source>
</evidence>
<dbReference type="PANTHER" id="PTHR31677">
    <property type="entry name" value="AP2 DOMAIN CLASS TRANSCRIPTION FACTOR"/>
    <property type="match status" value="1"/>
</dbReference>
<dbReference type="InterPro" id="IPR036955">
    <property type="entry name" value="AP2/ERF_dom_sf"/>
</dbReference>
<dbReference type="GO" id="GO:0003700">
    <property type="term" value="F:DNA-binding transcription factor activity"/>
    <property type="evidence" value="ECO:0007669"/>
    <property type="project" value="InterPro"/>
</dbReference>
<keyword evidence="3" id="KW-0238">DNA-binding</keyword>
<evidence type="ECO:0000313" key="7">
    <source>
        <dbReference type="EMBL" id="WOL03346.1"/>
    </source>
</evidence>
<sequence length="231" mass="24060">MAPKGKGGEAGEGGADCKELRFRGVRKRPWGRYAAEIRDPAKKSRVWLGTFDTADEAARAYDAAAIQFRGPKAKTNFPYPDPLHPPHAAVFAAAAAAAVGSSPSSPSSSTTDSSTPSPLHAAALPALTLELGLPFTQPPAAARPFSFFYSMARSENAAGERGRLVMDQTAAALTGFKGVGLRSCGGVTKNESSASSSLPMDYSLSPVTMAAPARRLPFDVDLNQPPPAEVA</sequence>
<dbReference type="GO" id="GO:0005634">
    <property type="term" value="C:nucleus"/>
    <property type="evidence" value="ECO:0007669"/>
    <property type="project" value="UniProtKB-SubCell"/>
</dbReference>
<dbReference type="SMART" id="SM00380">
    <property type="entry name" value="AP2"/>
    <property type="match status" value="1"/>
</dbReference>
<dbReference type="InterPro" id="IPR001471">
    <property type="entry name" value="AP2/ERF_dom"/>
</dbReference>
<dbReference type="EMBL" id="CP136893">
    <property type="protein sequence ID" value="WOL03346.1"/>
    <property type="molecule type" value="Genomic_DNA"/>
</dbReference>
<dbReference type="PROSITE" id="PS51032">
    <property type="entry name" value="AP2_ERF"/>
    <property type="match status" value="1"/>
</dbReference>
<keyword evidence="8" id="KW-1185">Reference proteome</keyword>
<keyword evidence="4" id="KW-0804">Transcription</keyword>
<dbReference type="InterPro" id="IPR016177">
    <property type="entry name" value="DNA-bd_dom_sf"/>
</dbReference>
<proteinExistence type="predicted"/>
<dbReference type="SUPFAM" id="SSF54171">
    <property type="entry name" value="DNA-binding domain"/>
    <property type="match status" value="1"/>
</dbReference>
<evidence type="ECO:0000256" key="5">
    <source>
        <dbReference type="ARBA" id="ARBA00023242"/>
    </source>
</evidence>
<evidence type="ECO:0000259" key="6">
    <source>
        <dbReference type="PROSITE" id="PS51032"/>
    </source>
</evidence>
<feature type="domain" description="AP2/ERF" evidence="6">
    <location>
        <begin position="21"/>
        <end position="78"/>
    </location>
</feature>
<reference evidence="7 8" key="1">
    <citation type="submission" date="2023-10" db="EMBL/GenBank/DDBJ databases">
        <title>Chromosome-scale genome assembly provides insights into flower coloration mechanisms of Canna indica.</title>
        <authorList>
            <person name="Li C."/>
        </authorList>
    </citation>
    <scope>NUCLEOTIDE SEQUENCE [LARGE SCALE GENOMIC DNA]</scope>
    <source>
        <tissue evidence="7">Flower</tissue>
    </source>
</reference>
<organism evidence="7 8">
    <name type="scientific">Canna indica</name>
    <name type="common">Indian-shot</name>
    <dbReference type="NCBI Taxonomy" id="4628"/>
    <lineage>
        <taxon>Eukaryota</taxon>
        <taxon>Viridiplantae</taxon>
        <taxon>Streptophyta</taxon>
        <taxon>Embryophyta</taxon>
        <taxon>Tracheophyta</taxon>
        <taxon>Spermatophyta</taxon>
        <taxon>Magnoliopsida</taxon>
        <taxon>Liliopsida</taxon>
        <taxon>Zingiberales</taxon>
        <taxon>Cannaceae</taxon>
        <taxon>Canna</taxon>
    </lineage>
</organism>
<evidence type="ECO:0000256" key="3">
    <source>
        <dbReference type="ARBA" id="ARBA00023125"/>
    </source>
</evidence>
<evidence type="ECO:0000256" key="2">
    <source>
        <dbReference type="ARBA" id="ARBA00023015"/>
    </source>
</evidence>
<dbReference type="Proteomes" id="UP001327560">
    <property type="component" value="Chromosome 4"/>
</dbReference>
<keyword evidence="2" id="KW-0805">Transcription regulation</keyword>
<dbReference type="PRINTS" id="PR00367">
    <property type="entry name" value="ETHRSPELEMNT"/>
</dbReference>
<dbReference type="Gene3D" id="3.30.730.10">
    <property type="entry name" value="AP2/ERF domain"/>
    <property type="match status" value="1"/>
</dbReference>
<name>A0AAQ3QBG0_9LILI</name>
<gene>
    <name evidence="7" type="ORF">Cni_G12066</name>
</gene>
<protein>
    <submittedName>
        <fullName evidence="7">Ethylene-responsive transcription factor</fullName>
    </submittedName>
</protein>
<accession>A0AAQ3QBG0</accession>